<evidence type="ECO:0000313" key="5">
    <source>
        <dbReference type="EMBL" id="AMD08050.1"/>
    </source>
</evidence>
<evidence type="ECO:0000256" key="3">
    <source>
        <dbReference type="ARBA" id="ARBA00023274"/>
    </source>
</evidence>
<dbReference type="InterPro" id="IPR012678">
    <property type="entry name" value="Ribosomal_uL23/eL15/eS24_sf"/>
</dbReference>
<keyword evidence="4" id="KW-0699">rRNA-binding</keyword>
<geneLocation type="chloroplast" evidence="5"/>
<accession>A0A1B0UL11</accession>
<comment type="similarity">
    <text evidence="1 4">Belongs to the universal ribosomal protein uL23 family.</text>
</comment>
<gene>
    <name evidence="4 5" type="primary">rpl23</name>
</gene>
<keyword evidence="5" id="KW-0934">Plastid</keyword>
<name>A0A1B0UL11_EUGMU</name>
<keyword evidence="4" id="KW-0694">RNA-binding</keyword>
<dbReference type="InterPro" id="IPR012677">
    <property type="entry name" value="Nucleotide-bd_a/b_plait_sf"/>
</dbReference>
<dbReference type="HAMAP" id="MF_01369_B">
    <property type="entry name" value="Ribosomal_uL23_B"/>
    <property type="match status" value="1"/>
</dbReference>
<dbReference type="GO" id="GO:1990904">
    <property type="term" value="C:ribonucleoprotein complex"/>
    <property type="evidence" value="ECO:0007669"/>
    <property type="project" value="UniProtKB-KW"/>
</dbReference>
<dbReference type="AlphaFoldDB" id="A0A1B0UL11"/>
<dbReference type="GO" id="GO:0005840">
    <property type="term" value="C:ribosome"/>
    <property type="evidence" value="ECO:0007669"/>
    <property type="project" value="UniProtKB-KW"/>
</dbReference>
<comment type="function">
    <text evidence="4">Binds to 23S rRNA.</text>
</comment>
<keyword evidence="2 4" id="KW-0689">Ribosomal protein</keyword>
<comment type="subunit">
    <text evidence="4">Part of the 50S ribosomal subunit.</text>
</comment>
<dbReference type="SUPFAM" id="SSF54189">
    <property type="entry name" value="Ribosomal proteins S24e, L23 and L15e"/>
    <property type="match status" value="1"/>
</dbReference>
<dbReference type="GO" id="GO:0006412">
    <property type="term" value="P:translation"/>
    <property type="evidence" value="ECO:0007669"/>
    <property type="project" value="UniProtKB-UniRule"/>
</dbReference>
<evidence type="ECO:0000256" key="2">
    <source>
        <dbReference type="ARBA" id="ARBA00022980"/>
    </source>
</evidence>
<reference evidence="5" key="1">
    <citation type="journal article" date="2016" name="J. Eukaryot. Microbiol.">
        <title>The Chloroplast Genome of Euglena mutabilis-Cluster Arrangement, Intron Analysis, and Intrageneric Trends.</title>
        <authorList>
            <person name="Dabbagh N."/>
            <person name="Preisfeld A."/>
        </authorList>
    </citation>
    <scope>NUCLEOTIDE SEQUENCE</scope>
</reference>
<evidence type="ECO:0000256" key="1">
    <source>
        <dbReference type="ARBA" id="ARBA00006700"/>
    </source>
</evidence>
<dbReference type="Gene3D" id="3.30.70.330">
    <property type="match status" value="1"/>
</dbReference>
<organism evidence="5">
    <name type="scientific">Euglena mutabilis</name>
    <dbReference type="NCBI Taxonomy" id="38275"/>
    <lineage>
        <taxon>Eukaryota</taxon>
        <taxon>Discoba</taxon>
        <taxon>Euglenozoa</taxon>
        <taxon>Euglenida</taxon>
        <taxon>Spirocuta</taxon>
        <taxon>Euglenophyceae</taxon>
        <taxon>Euglenales</taxon>
        <taxon>Euglenaceae</taxon>
        <taxon>Euglena</taxon>
    </lineage>
</organism>
<dbReference type="GO" id="GO:0019843">
    <property type="term" value="F:rRNA binding"/>
    <property type="evidence" value="ECO:0007669"/>
    <property type="project" value="UniProtKB-UniRule"/>
</dbReference>
<keyword evidence="3 4" id="KW-0687">Ribonucleoprotein</keyword>
<dbReference type="InterPro" id="IPR013025">
    <property type="entry name" value="Ribosomal_uL23-like"/>
</dbReference>
<dbReference type="Pfam" id="PF00276">
    <property type="entry name" value="Ribosomal_L23"/>
    <property type="match status" value="1"/>
</dbReference>
<protein>
    <recommendedName>
        <fullName evidence="4">Large ribosomal subunit protein uL23c</fullName>
    </recommendedName>
</protein>
<keyword evidence="5" id="KW-0150">Chloroplast</keyword>
<evidence type="ECO:0000256" key="4">
    <source>
        <dbReference type="HAMAP-Rule" id="MF_01369"/>
    </source>
</evidence>
<sequence>MIDLIKSQVLTTKTNLLLQNNIFVFDVDKKASKLEIKAVIQKVFNVKVISINSYILPGQSRRLGKFFGFKNSYKRVFVKIAKGEKIPFFSAL</sequence>
<dbReference type="GO" id="GO:0003735">
    <property type="term" value="F:structural constituent of ribosome"/>
    <property type="evidence" value="ECO:0007669"/>
    <property type="project" value="InterPro"/>
</dbReference>
<proteinExistence type="inferred from homology"/>
<comment type="subcellular location">
    <subcellularLocation>
        <location evidence="4">Plastid</location>
        <location evidence="4">Chloroplast</location>
    </subcellularLocation>
</comment>
<dbReference type="EMBL" id="KT223519">
    <property type="protein sequence ID" value="AMD08050.1"/>
    <property type="molecule type" value="Genomic_DNA"/>
</dbReference>
<dbReference type="GO" id="GO:0009507">
    <property type="term" value="C:chloroplast"/>
    <property type="evidence" value="ECO:0007669"/>
    <property type="project" value="UniProtKB-SubCell"/>
</dbReference>